<dbReference type="SUPFAM" id="SSF52980">
    <property type="entry name" value="Restriction endonuclease-like"/>
    <property type="match status" value="1"/>
</dbReference>
<accession>A0A9X1XLT8</accession>
<organism evidence="3 4">
    <name type="scientific">Vibrio amylolyticus</name>
    <dbReference type="NCBI Taxonomy" id="2847292"/>
    <lineage>
        <taxon>Bacteria</taxon>
        <taxon>Pseudomonadati</taxon>
        <taxon>Pseudomonadota</taxon>
        <taxon>Gammaproteobacteria</taxon>
        <taxon>Vibrionales</taxon>
        <taxon>Vibrionaceae</taxon>
        <taxon>Vibrio</taxon>
    </lineage>
</organism>
<dbReference type="InterPro" id="IPR003509">
    <property type="entry name" value="UPF0102_YraN-like"/>
</dbReference>
<reference evidence="3" key="1">
    <citation type="submission" date="2021-11" db="EMBL/GenBank/DDBJ databases">
        <title>Vibrio ZSDE26 sp. nov. and Vibrio ZSDZ34 sp. nov., isolated from coastal seawater in Qingdao.</title>
        <authorList>
            <person name="Zhang P."/>
        </authorList>
    </citation>
    <scope>NUCLEOTIDE SEQUENCE</scope>
    <source>
        <strain evidence="3">ZSDE26</strain>
    </source>
</reference>
<protein>
    <recommendedName>
        <fullName evidence="2">UPF0102 protein KP803_16125</fullName>
    </recommendedName>
</protein>
<dbReference type="InterPro" id="IPR011335">
    <property type="entry name" value="Restrct_endonuc-II-like"/>
</dbReference>
<dbReference type="Pfam" id="PF02021">
    <property type="entry name" value="UPF0102"/>
    <property type="match status" value="1"/>
</dbReference>
<dbReference type="PANTHER" id="PTHR34039">
    <property type="entry name" value="UPF0102 PROTEIN YRAN"/>
    <property type="match status" value="1"/>
</dbReference>
<dbReference type="NCBIfam" id="TIGR00252">
    <property type="entry name" value="YraN family protein"/>
    <property type="match status" value="1"/>
</dbReference>
<dbReference type="NCBIfam" id="NF009150">
    <property type="entry name" value="PRK12497.1-3"/>
    <property type="match status" value="1"/>
</dbReference>
<comment type="similarity">
    <text evidence="1 2">Belongs to the UPF0102 family.</text>
</comment>
<dbReference type="GO" id="GO:0003676">
    <property type="term" value="F:nucleic acid binding"/>
    <property type="evidence" value="ECO:0007669"/>
    <property type="project" value="InterPro"/>
</dbReference>
<gene>
    <name evidence="3" type="ORF">KP803_16125</name>
</gene>
<proteinExistence type="inferred from homology"/>
<evidence type="ECO:0000256" key="2">
    <source>
        <dbReference type="HAMAP-Rule" id="MF_00048"/>
    </source>
</evidence>
<dbReference type="InterPro" id="IPR011856">
    <property type="entry name" value="tRNA_endonuc-like_dom_sf"/>
</dbReference>
<dbReference type="PANTHER" id="PTHR34039:SF1">
    <property type="entry name" value="UPF0102 PROTEIN YRAN"/>
    <property type="match status" value="1"/>
</dbReference>
<dbReference type="EMBL" id="JAJHVV010000010">
    <property type="protein sequence ID" value="MCK6264806.1"/>
    <property type="molecule type" value="Genomic_DNA"/>
</dbReference>
<sequence>MGLFSRRDIGQHYETVAKKHLEGCGLTLIERNFTARCGEIDLIMLDGSCVVFVEVRYRESKHFGHAAETISPSKVSKLLKTAHYWLLKRGQSVEQTDLRFDVIAIHEKGAQIEWIKNAITQG</sequence>
<evidence type="ECO:0000313" key="3">
    <source>
        <dbReference type="EMBL" id="MCK6264806.1"/>
    </source>
</evidence>
<dbReference type="HAMAP" id="MF_00048">
    <property type="entry name" value="UPF0102"/>
    <property type="match status" value="1"/>
</dbReference>
<comment type="caution">
    <text evidence="3">The sequence shown here is derived from an EMBL/GenBank/DDBJ whole genome shotgun (WGS) entry which is preliminary data.</text>
</comment>
<dbReference type="Gene3D" id="3.40.1350.10">
    <property type="match status" value="1"/>
</dbReference>
<name>A0A9X1XLT8_9VIBR</name>
<dbReference type="RefSeq" id="WP_248009886.1">
    <property type="nucleotide sequence ID" value="NZ_JAJHVV010000010.1"/>
</dbReference>
<evidence type="ECO:0000256" key="1">
    <source>
        <dbReference type="ARBA" id="ARBA00006738"/>
    </source>
</evidence>
<evidence type="ECO:0000313" key="4">
    <source>
        <dbReference type="Proteomes" id="UP001139559"/>
    </source>
</evidence>
<dbReference type="Proteomes" id="UP001139559">
    <property type="component" value="Unassembled WGS sequence"/>
</dbReference>
<dbReference type="AlphaFoldDB" id="A0A9X1XLT8"/>
<keyword evidence="4" id="KW-1185">Reference proteome</keyword>